<accession>A0A2T3MDH2</accession>
<dbReference type="EMBL" id="PYLW01000026">
    <property type="protein sequence ID" value="PSV91511.1"/>
    <property type="molecule type" value="Genomic_DNA"/>
</dbReference>
<name>A0A2T3MDH2_9GAMM</name>
<sequence>MARVTILELPTRADFRNGKSTTLPINATPLDNNIDIKKPHITVEAFLKMAGITILERPTRADFRNGESAALPVNIPHTRS</sequence>
<protein>
    <submittedName>
        <fullName evidence="1">Uncharacterized protein</fullName>
    </submittedName>
</protein>
<gene>
    <name evidence="1" type="ORF">C9I88_17415</name>
</gene>
<proteinExistence type="predicted"/>
<dbReference type="AlphaFoldDB" id="A0A2T3MDH2"/>
<dbReference type="Proteomes" id="UP000241954">
    <property type="component" value="Unassembled WGS sequence"/>
</dbReference>
<organism evidence="1 2">
    <name type="scientific">Photobacterium iliopiscarium</name>
    <dbReference type="NCBI Taxonomy" id="56192"/>
    <lineage>
        <taxon>Bacteria</taxon>
        <taxon>Pseudomonadati</taxon>
        <taxon>Pseudomonadota</taxon>
        <taxon>Gammaproteobacteria</taxon>
        <taxon>Vibrionales</taxon>
        <taxon>Vibrionaceae</taxon>
        <taxon>Photobacterium</taxon>
    </lineage>
</organism>
<reference evidence="1 2" key="1">
    <citation type="submission" date="2018-01" db="EMBL/GenBank/DDBJ databases">
        <title>Whole genome sequencing of Histamine producing bacteria.</title>
        <authorList>
            <person name="Butler K."/>
        </authorList>
    </citation>
    <scope>NUCLEOTIDE SEQUENCE [LARGE SCALE GENOMIC DNA]</scope>
    <source>
        <strain evidence="1 2">NCIMB 13481</strain>
    </source>
</reference>
<evidence type="ECO:0000313" key="2">
    <source>
        <dbReference type="Proteomes" id="UP000241954"/>
    </source>
</evidence>
<comment type="caution">
    <text evidence="1">The sequence shown here is derived from an EMBL/GenBank/DDBJ whole genome shotgun (WGS) entry which is preliminary data.</text>
</comment>
<evidence type="ECO:0000313" key="1">
    <source>
        <dbReference type="EMBL" id="PSV91511.1"/>
    </source>
</evidence>